<gene>
    <name evidence="2" type="ORF">ENW48_00725</name>
</gene>
<dbReference type="GO" id="GO:0005975">
    <property type="term" value="P:carbohydrate metabolic process"/>
    <property type="evidence" value="ECO:0007669"/>
    <property type="project" value="InterPro"/>
</dbReference>
<dbReference type="Gene3D" id="2.60.120.200">
    <property type="match status" value="1"/>
</dbReference>
<reference evidence="2" key="1">
    <citation type="journal article" date="2020" name="mSystems">
        <title>Genome- and Community-Level Interaction Insights into Carbon Utilization and Element Cycling Functions of Hydrothermarchaeota in Hydrothermal Sediment.</title>
        <authorList>
            <person name="Zhou Z."/>
            <person name="Liu Y."/>
            <person name="Xu W."/>
            <person name="Pan J."/>
            <person name="Luo Z.H."/>
            <person name="Li M."/>
        </authorList>
    </citation>
    <scope>NUCLEOTIDE SEQUENCE [LARGE SCALE GENOMIC DNA]</scope>
    <source>
        <strain evidence="2">SpSt-853</strain>
    </source>
</reference>
<dbReference type="EMBL" id="DTKJ01000007">
    <property type="protein sequence ID" value="HGZ10724.1"/>
    <property type="molecule type" value="Genomic_DNA"/>
</dbReference>
<dbReference type="InterPro" id="IPR008928">
    <property type="entry name" value="6-hairpin_glycosidase_sf"/>
</dbReference>
<accession>A0A7C5ERS3</accession>
<sequence>MGQATFRWSRDGGLTWEAGGVVTGDRDHPVDLFGGLAVSWESGGAPDFVAGDYWTFWAGPPQEHPRRLLVVLNDATPGDPDPFGPAHQYVHAIPDRFEGFNSFEIPFSQFWRRDNLIDDGDRVRATWGTWYAASQQGDVAIWVTDREETEVIFGDTYYTQRQVTWDLSPYVTAFGVWVGIDPNLCQSNGHTEVNFLVKPLVEGASSLTLRVKVKDAKGTYFYQDQNVAVGTWQRVTVNLAEMLPLSESQPLTHPLQVLDIGIASTPPSNGTLLLTDLKFGDHQTFEGAAHLRLLEFKCEQQHLPEHEWWLDDVTLPLMSEDPYPLAPRLAISLTPYGQNPWRGPTLVHYVQPLGPYLAGALDISQTYVKLHRDAQEEYHRRFGGVKGPVLPVHTRNDLENIALCGEENFGRFCWWPKYRDFGQTVGFWLFNGTLTDASGRGHNLTYEPEGTPSYTAGLCQPGDTALVFDGNGGHPCFSPGTGFLLGNQDFTLEVVAKFANLTGTMTLVSLWEETAQQRSWAFYREGPALALAYSTTGQDRHTVLGSPCLENTESFYHLVVTRAGGRISFYVNGQGAGGGEVGSVAFYPGSAVLRLGRAEGSFPGNFAGALDLVAIRIGRALPAEEVAARWRILRGWENGSAYPEVGSGLGQYWAFMRLAQYYFVSGDPEAWPVLESWLTWIDTHGAPEGNGWKFPVWFSEYGFSYGDYDPGQTSAIALGCQYIYLRNGHGTAALWARRILDDLRLCRQSQKFGGGYKSDRHYAWLNALVIQAFGVAAFGLPGQAYVFPALPEDAAHFDALMNWLFQHAGEAKPNLLNADLIPFMYLEDDDQWEYAPHYLAMSAMGSLEAVVLMLGAALAYGRGRGDWTWFDRLWQFILQDNRAVLEPWQLKRLAVAYQMAGLKNVVRVYFADYDQNNTRFCEVRDEQAVAAWGVAAADLDLRYGSPVILESPEVAELLAARLLKRLSTPWELVTLETWLEGARLEIGDTLAVTSPFHGFREEEFTVFGKAVDLARRRVTLEAARPLGPPPAWASDSAGGNSEAFAITQDHPRDPDWEYRSYAG</sequence>
<dbReference type="InterPro" id="IPR013320">
    <property type="entry name" value="ConA-like_dom_sf"/>
</dbReference>
<dbReference type="Pfam" id="PF13385">
    <property type="entry name" value="Laminin_G_3"/>
    <property type="match status" value="1"/>
</dbReference>
<evidence type="ECO:0000256" key="1">
    <source>
        <dbReference type="SAM" id="MobiDB-lite"/>
    </source>
</evidence>
<dbReference type="AlphaFoldDB" id="A0A7C5ERS3"/>
<protein>
    <recommendedName>
        <fullName evidence="3">LamG-like jellyroll fold domain-containing protein</fullName>
    </recommendedName>
</protein>
<feature type="compositionally biased region" description="Basic and acidic residues" evidence="1">
    <location>
        <begin position="1049"/>
        <end position="1063"/>
    </location>
</feature>
<dbReference type="SUPFAM" id="SSF48208">
    <property type="entry name" value="Six-hairpin glycosidases"/>
    <property type="match status" value="1"/>
</dbReference>
<evidence type="ECO:0000313" key="2">
    <source>
        <dbReference type="EMBL" id="HGZ10724.1"/>
    </source>
</evidence>
<comment type="caution">
    <text evidence="2">The sequence shown here is derived from an EMBL/GenBank/DDBJ whole genome shotgun (WGS) entry which is preliminary data.</text>
</comment>
<organism evidence="2">
    <name type="scientific">Desulfobacca acetoxidans</name>
    <dbReference type="NCBI Taxonomy" id="60893"/>
    <lineage>
        <taxon>Bacteria</taxon>
        <taxon>Pseudomonadati</taxon>
        <taxon>Thermodesulfobacteriota</taxon>
        <taxon>Desulfobaccia</taxon>
        <taxon>Desulfobaccales</taxon>
        <taxon>Desulfobaccaceae</taxon>
        <taxon>Desulfobacca</taxon>
    </lineage>
</organism>
<dbReference type="SUPFAM" id="SSF49899">
    <property type="entry name" value="Concanavalin A-like lectins/glucanases"/>
    <property type="match status" value="1"/>
</dbReference>
<feature type="region of interest" description="Disordered" evidence="1">
    <location>
        <begin position="1028"/>
        <end position="1063"/>
    </location>
</feature>
<name>A0A7C5ERS3_9BACT</name>
<evidence type="ECO:0008006" key="3">
    <source>
        <dbReference type="Google" id="ProtNLM"/>
    </source>
</evidence>
<proteinExistence type="predicted"/>